<evidence type="ECO:0000313" key="1">
    <source>
        <dbReference type="EMBL" id="MED6274791.1"/>
    </source>
</evidence>
<sequence>MQTNTHALKKNHPKSLLLPARTQGMHQASLVHATVSNAKWQLLSLPEPTSTPHVSHLPLMRTPLIVEDMLLMQSYYTVKMLITPRSGQNTQEKNAFRCVIAGKY</sequence>
<keyword evidence="2" id="KW-1185">Reference proteome</keyword>
<dbReference type="Proteomes" id="UP001352852">
    <property type="component" value="Unassembled WGS sequence"/>
</dbReference>
<evidence type="ECO:0000313" key="2">
    <source>
        <dbReference type="Proteomes" id="UP001352852"/>
    </source>
</evidence>
<comment type="caution">
    <text evidence="1">The sequence shown here is derived from an EMBL/GenBank/DDBJ whole genome shotgun (WGS) entry which is preliminary data.</text>
</comment>
<protein>
    <submittedName>
        <fullName evidence="1">Uncharacterized protein</fullName>
    </submittedName>
</protein>
<name>A0ABU7DI61_9TELE</name>
<organism evidence="1 2">
    <name type="scientific">Characodon lateralis</name>
    <dbReference type="NCBI Taxonomy" id="208331"/>
    <lineage>
        <taxon>Eukaryota</taxon>
        <taxon>Metazoa</taxon>
        <taxon>Chordata</taxon>
        <taxon>Craniata</taxon>
        <taxon>Vertebrata</taxon>
        <taxon>Euteleostomi</taxon>
        <taxon>Actinopterygii</taxon>
        <taxon>Neopterygii</taxon>
        <taxon>Teleostei</taxon>
        <taxon>Neoteleostei</taxon>
        <taxon>Acanthomorphata</taxon>
        <taxon>Ovalentaria</taxon>
        <taxon>Atherinomorphae</taxon>
        <taxon>Cyprinodontiformes</taxon>
        <taxon>Goodeidae</taxon>
        <taxon>Characodon</taxon>
    </lineage>
</organism>
<gene>
    <name evidence="1" type="ORF">CHARACLAT_019990</name>
</gene>
<accession>A0ABU7DI61</accession>
<reference evidence="1 2" key="1">
    <citation type="submission" date="2021-06" db="EMBL/GenBank/DDBJ databases">
        <authorList>
            <person name="Palmer J.M."/>
        </authorList>
    </citation>
    <scope>NUCLEOTIDE SEQUENCE [LARGE SCALE GENOMIC DNA]</scope>
    <source>
        <strain evidence="1 2">CL_MEX2019</strain>
        <tissue evidence="1">Muscle</tissue>
    </source>
</reference>
<dbReference type="EMBL" id="JAHUTJ010026446">
    <property type="protein sequence ID" value="MED6274791.1"/>
    <property type="molecule type" value="Genomic_DNA"/>
</dbReference>
<proteinExistence type="predicted"/>